<protein>
    <submittedName>
        <fullName evidence="2">GNAT family N-acetyltransferase</fullName>
    </submittedName>
</protein>
<gene>
    <name evidence="2" type="ORF">HZ995_11095</name>
</gene>
<sequence length="167" mass="18729">MPQAPTLETDRLILRPMELDDWSAYKKLMGSERAAYMGGPFSERDAWGMFCQDAGQWALFGHGALMVVEKATGDVVGQVGINHGPLFPEKELGWMLYEVAEGKGYAFEAAECMRRWAYEVLSIKGLVSYIDPDNVKSQKLAERLGATRDDDAPRQAPEDLVYRHLTL</sequence>
<dbReference type="PANTHER" id="PTHR43792">
    <property type="entry name" value="GNAT FAMILY, PUTATIVE (AFU_ORTHOLOGUE AFUA_3G00765)-RELATED-RELATED"/>
    <property type="match status" value="1"/>
</dbReference>
<dbReference type="GO" id="GO:0016747">
    <property type="term" value="F:acyltransferase activity, transferring groups other than amino-acyl groups"/>
    <property type="evidence" value="ECO:0007669"/>
    <property type="project" value="InterPro"/>
</dbReference>
<reference evidence="2" key="1">
    <citation type="submission" date="2020-07" db="EMBL/GenBank/DDBJ databases">
        <title>Genome sequences of bacteria associated with the marine, planktonic diatom Thalassiosira profunda strain ECT2AJA-044.</title>
        <authorList>
            <person name="Gargas C.B."/>
            <person name="Roberts W.R."/>
            <person name="Alverson A.J."/>
        </authorList>
    </citation>
    <scope>NUCLEOTIDE SEQUENCE</scope>
    <source>
        <strain evidence="2">ECT2AJA-044</strain>
    </source>
</reference>
<dbReference type="AlphaFoldDB" id="A0A975EUY1"/>
<evidence type="ECO:0000259" key="1">
    <source>
        <dbReference type="PROSITE" id="PS51186"/>
    </source>
</evidence>
<dbReference type="Proteomes" id="UP000665026">
    <property type="component" value="Chromosome"/>
</dbReference>
<dbReference type="SUPFAM" id="SSF55729">
    <property type="entry name" value="Acyl-CoA N-acyltransferases (Nat)"/>
    <property type="match status" value="1"/>
</dbReference>
<dbReference type="Pfam" id="PF13302">
    <property type="entry name" value="Acetyltransf_3"/>
    <property type="match status" value="1"/>
</dbReference>
<dbReference type="InterPro" id="IPR051531">
    <property type="entry name" value="N-acetyltransferase"/>
</dbReference>
<proteinExistence type="predicted"/>
<dbReference type="InterPro" id="IPR016181">
    <property type="entry name" value="Acyl_CoA_acyltransferase"/>
</dbReference>
<name>A0A975EUY1_9RHOB</name>
<dbReference type="PROSITE" id="PS51186">
    <property type="entry name" value="GNAT"/>
    <property type="match status" value="1"/>
</dbReference>
<dbReference type="PANTHER" id="PTHR43792:SF1">
    <property type="entry name" value="N-ACETYLTRANSFERASE DOMAIN-CONTAINING PROTEIN"/>
    <property type="match status" value="1"/>
</dbReference>
<dbReference type="InterPro" id="IPR000182">
    <property type="entry name" value="GNAT_dom"/>
</dbReference>
<dbReference type="Gene3D" id="3.40.630.30">
    <property type="match status" value="1"/>
</dbReference>
<dbReference type="EMBL" id="CP060010">
    <property type="protein sequence ID" value="QTN37536.1"/>
    <property type="molecule type" value="Genomic_DNA"/>
</dbReference>
<dbReference type="KEGG" id="cact:HZ995_11095"/>
<organism evidence="2 3">
    <name type="scientific">Cognatishimia activa</name>
    <dbReference type="NCBI Taxonomy" id="1715691"/>
    <lineage>
        <taxon>Bacteria</taxon>
        <taxon>Pseudomonadati</taxon>
        <taxon>Pseudomonadota</taxon>
        <taxon>Alphaproteobacteria</taxon>
        <taxon>Rhodobacterales</taxon>
        <taxon>Paracoccaceae</taxon>
        <taxon>Cognatishimia</taxon>
    </lineage>
</organism>
<feature type="domain" description="N-acetyltransferase" evidence="1">
    <location>
        <begin position="12"/>
        <end position="167"/>
    </location>
</feature>
<accession>A0A975EUY1</accession>
<evidence type="ECO:0000313" key="3">
    <source>
        <dbReference type="Proteomes" id="UP000665026"/>
    </source>
</evidence>
<evidence type="ECO:0000313" key="2">
    <source>
        <dbReference type="EMBL" id="QTN37536.1"/>
    </source>
</evidence>